<keyword evidence="1" id="KW-0812">Transmembrane</keyword>
<evidence type="ECO:0000256" key="1">
    <source>
        <dbReference type="SAM" id="Phobius"/>
    </source>
</evidence>
<gene>
    <name evidence="2" type="ORF">SAMN04488103_102370</name>
</gene>
<dbReference type="STRING" id="933059.SAMN04488103_102370"/>
<keyword evidence="1" id="KW-1133">Transmembrane helix</keyword>
<accession>A0A1H8C2N2</accession>
<dbReference type="Proteomes" id="UP000198761">
    <property type="component" value="Unassembled WGS sequence"/>
</dbReference>
<proteinExistence type="predicted"/>
<dbReference type="EMBL" id="FOCE01000002">
    <property type="protein sequence ID" value="SEM89431.1"/>
    <property type="molecule type" value="Genomic_DNA"/>
</dbReference>
<keyword evidence="3" id="KW-1185">Reference proteome</keyword>
<keyword evidence="1" id="KW-0472">Membrane</keyword>
<evidence type="ECO:0000313" key="2">
    <source>
        <dbReference type="EMBL" id="SEM89431.1"/>
    </source>
</evidence>
<sequence length="40" mass="4147">MLKEVKAVLARSSDTALQDALGAVALFMLLIAGLHLPGLV</sequence>
<dbReference type="RefSeq" id="WP_281243110.1">
    <property type="nucleotide sequence ID" value="NZ_FOCE01000002.1"/>
</dbReference>
<feature type="transmembrane region" description="Helical" evidence="1">
    <location>
        <begin position="20"/>
        <end position="39"/>
    </location>
</feature>
<protein>
    <submittedName>
        <fullName evidence="2">Uncharacterized protein</fullName>
    </submittedName>
</protein>
<dbReference type="AlphaFoldDB" id="A0A1H8C2N2"/>
<evidence type="ECO:0000313" key="3">
    <source>
        <dbReference type="Proteomes" id="UP000198761"/>
    </source>
</evidence>
<name>A0A1H8C2N2_9RHOB</name>
<organism evidence="2 3">
    <name type="scientific">Gemmobacter aquatilis</name>
    <dbReference type="NCBI Taxonomy" id="933059"/>
    <lineage>
        <taxon>Bacteria</taxon>
        <taxon>Pseudomonadati</taxon>
        <taxon>Pseudomonadota</taxon>
        <taxon>Alphaproteobacteria</taxon>
        <taxon>Rhodobacterales</taxon>
        <taxon>Paracoccaceae</taxon>
        <taxon>Gemmobacter</taxon>
    </lineage>
</organism>
<reference evidence="2 3" key="1">
    <citation type="submission" date="2016-10" db="EMBL/GenBank/DDBJ databases">
        <authorList>
            <person name="de Groot N.N."/>
        </authorList>
    </citation>
    <scope>NUCLEOTIDE SEQUENCE [LARGE SCALE GENOMIC DNA]</scope>
    <source>
        <strain evidence="2 3">DSM 3857</strain>
    </source>
</reference>